<dbReference type="CDD" id="cd06558">
    <property type="entry name" value="crotonase-like"/>
    <property type="match status" value="1"/>
</dbReference>
<dbReference type="Gene3D" id="3.90.226.10">
    <property type="entry name" value="2-enoyl-CoA Hydratase, Chain A, domain 1"/>
    <property type="match status" value="1"/>
</dbReference>
<dbReference type="InterPro" id="IPR018376">
    <property type="entry name" value="Enoyl-CoA_hyd/isom_CS"/>
</dbReference>
<evidence type="ECO:0000256" key="4">
    <source>
        <dbReference type="ARBA" id="ARBA00023098"/>
    </source>
</evidence>
<evidence type="ECO:0000256" key="8">
    <source>
        <dbReference type="RuleBase" id="RU003707"/>
    </source>
</evidence>
<reference evidence="9 10" key="1">
    <citation type="submission" date="2016-06" db="EMBL/GenBank/DDBJ databases">
        <authorList>
            <person name="Sutton G."/>
            <person name="Brinkac L."/>
            <person name="Sanka R."/>
            <person name="Adams M."/>
            <person name="Lau E."/>
            <person name="Garcia-Basteiro A."/>
            <person name="Lopez-Varela E."/>
            <person name="Palencia S."/>
        </authorList>
    </citation>
    <scope>NUCLEOTIDE SEQUENCE [LARGE SCALE GENOMIC DNA]</scope>
    <source>
        <strain evidence="9 10">1211594.5</strain>
    </source>
</reference>
<keyword evidence="4" id="KW-0443">Lipid metabolism</keyword>
<dbReference type="PANTHER" id="PTHR11941">
    <property type="entry name" value="ENOYL-COA HYDRATASE-RELATED"/>
    <property type="match status" value="1"/>
</dbReference>
<dbReference type="InterPro" id="IPR001753">
    <property type="entry name" value="Enoyl-CoA_hydra/iso"/>
</dbReference>
<dbReference type="EMBL" id="LZME01000122">
    <property type="protein sequence ID" value="OBK82655.1"/>
    <property type="molecule type" value="Genomic_DNA"/>
</dbReference>
<dbReference type="AlphaFoldDB" id="A0AA91EW00"/>
<evidence type="ECO:0000256" key="2">
    <source>
        <dbReference type="ARBA" id="ARBA00005254"/>
    </source>
</evidence>
<evidence type="ECO:0000313" key="9">
    <source>
        <dbReference type="EMBL" id="OBK82655.1"/>
    </source>
</evidence>
<evidence type="ECO:0008006" key="11">
    <source>
        <dbReference type="Google" id="ProtNLM"/>
    </source>
</evidence>
<dbReference type="InterPro" id="IPR029045">
    <property type="entry name" value="ClpP/crotonase-like_dom_sf"/>
</dbReference>
<proteinExistence type="inferred from homology"/>
<evidence type="ECO:0000256" key="1">
    <source>
        <dbReference type="ARBA" id="ARBA00002994"/>
    </source>
</evidence>
<dbReference type="Pfam" id="PF00378">
    <property type="entry name" value="ECH_1"/>
    <property type="match status" value="1"/>
</dbReference>
<dbReference type="PANTHER" id="PTHR11941:SF169">
    <property type="entry name" value="(7AS)-7A-METHYL-1,5-DIOXO-2,3,5,6,7,7A-HEXAHYDRO-1H-INDENE-CARBOXYL-COA HYDROLASE"/>
    <property type="match status" value="1"/>
</dbReference>
<sequence>MSRYQTIRYDRSEHVGTVTLSRPEKRNAISPAMRAELDHLGRQLLADETLRCLIVAGDEPSFSAGIDLVEDMAGTLTAFAERPLDDATVELGLRVAGTFEWIPQLGCPSVAAVRGHAYGAGLQLALACDFRIFTDDARVGLTETRYGLLPDMGATFRLPRLVGEGRARELILLGEVIDAAEALRIGLANRVVGDDELDSAAREFAQRLASQPPIAIRGARRAIEAGRTLDDAAGLRAAVTEQARCLASDDFQNATSKQTR</sequence>
<dbReference type="GO" id="GO:0006635">
    <property type="term" value="P:fatty acid beta-oxidation"/>
    <property type="evidence" value="ECO:0007669"/>
    <property type="project" value="TreeGrafter"/>
</dbReference>
<evidence type="ECO:0000256" key="6">
    <source>
        <dbReference type="ARBA" id="ARBA00023709"/>
    </source>
</evidence>
<keyword evidence="3" id="KW-0276">Fatty acid metabolism</keyword>
<evidence type="ECO:0000313" key="10">
    <source>
        <dbReference type="Proteomes" id="UP000093712"/>
    </source>
</evidence>
<evidence type="ECO:0000256" key="3">
    <source>
        <dbReference type="ARBA" id="ARBA00022832"/>
    </source>
</evidence>
<accession>A0AA91EW00</accession>
<dbReference type="Proteomes" id="UP000093712">
    <property type="component" value="Unassembled WGS sequence"/>
</dbReference>
<comment type="catalytic activity">
    <reaction evidence="7">
        <text>a 4-saturated-(3S)-3-hydroxyacyl-CoA = a (3E)-enoyl-CoA + H2O</text>
        <dbReference type="Rhea" id="RHEA:20724"/>
        <dbReference type="ChEBI" id="CHEBI:15377"/>
        <dbReference type="ChEBI" id="CHEBI:58521"/>
        <dbReference type="ChEBI" id="CHEBI:137480"/>
        <dbReference type="EC" id="4.2.1.17"/>
    </reaction>
</comment>
<keyword evidence="5" id="KW-0456">Lyase</keyword>
<name>A0AA91EW00_9MYCO</name>
<comment type="similarity">
    <text evidence="2 8">Belongs to the enoyl-CoA hydratase/isomerase family.</text>
</comment>
<dbReference type="SUPFAM" id="SSF52096">
    <property type="entry name" value="ClpP/crotonase"/>
    <property type="match status" value="1"/>
</dbReference>
<evidence type="ECO:0000256" key="5">
    <source>
        <dbReference type="ARBA" id="ARBA00023239"/>
    </source>
</evidence>
<comment type="function">
    <text evidence="1">Could possibly oxidize fatty acids using specific components.</text>
</comment>
<gene>
    <name evidence="9" type="ORF">A5649_08355</name>
</gene>
<comment type="caution">
    <text evidence="9">The sequence shown here is derived from an EMBL/GenBank/DDBJ whole genome shotgun (WGS) entry which is preliminary data.</text>
</comment>
<comment type="catalytic activity">
    <reaction evidence="6">
        <text>a (3S)-3-hydroxyacyl-CoA = a (2E)-enoyl-CoA + H2O</text>
        <dbReference type="Rhea" id="RHEA:16105"/>
        <dbReference type="ChEBI" id="CHEBI:15377"/>
        <dbReference type="ChEBI" id="CHEBI:57318"/>
        <dbReference type="ChEBI" id="CHEBI:58856"/>
        <dbReference type="EC" id="4.2.1.17"/>
    </reaction>
</comment>
<evidence type="ECO:0000256" key="7">
    <source>
        <dbReference type="ARBA" id="ARBA00023717"/>
    </source>
</evidence>
<dbReference type="PROSITE" id="PS00166">
    <property type="entry name" value="ENOYL_COA_HYDRATASE"/>
    <property type="match status" value="1"/>
</dbReference>
<dbReference type="GO" id="GO:0004300">
    <property type="term" value="F:enoyl-CoA hydratase activity"/>
    <property type="evidence" value="ECO:0007669"/>
    <property type="project" value="UniProtKB-EC"/>
</dbReference>
<dbReference type="RefSeq" id="WP_065041576.1">
    <property type="nucleotide sequence ID" value="NZ_LZME01000122.1"/>
</dbReference>
<protein>
    <recommendedName>
        <fullName evidence="11">Enoyl-CoA hydratase</fullName>
    </recommendedName>
</protein>
<organism evidence="9 10">
    <name type="scientific">Mycolicibacter heraklionensis</name>
    <dbReference type="NCBI Taxonomy" id="512402"/>
    <lineage>
        <taxon>Bacteria</taxon>
        <taxon>Bacillati</taxon>
        <taxon>Actinomycetota</taxon>
        <taxon>Actinomycetes</taxon>
        <taxon>Mycobacteriales</taxon>
        <taxon>Mycobacteriaceae</taxon>
        <taxon>Mycolicibacter</taxon>
    </lineage>
</organism>